<protein>
    <submittedName>
        <fullName evidence="1">Uncharacterized protein</fullName>
    </submittedName>
</protein>
<evidence type="ECO:0000313" key="1">
    <source>
        <dbReference type="EMBL" id="KII65135.1"/>
    </source>
</evidence>
<gene>
    <name evidence="1" type="ORF">RF11_14076</name>
</gene>
<evidence type="ECO:0000313" key="2">
    <source>
        <dbReference type="Proteomes" id="UP000031668"/>
    </source>
</evidence>
<comment type="caution">
    <text evidence="1">The sequence shown here is derived from an EMBL/GenBank/DDBJ whole genome shotgun (WGS) entry which is preliminary data.</text>
</comment>
<organism evidence="1 2">
    <name type="scientific">Thelohanellus kitauei</name>
    <name type="common">Myxosporean</name>
    <dbReference type="NCBI Taxonomy" id="669202"/>
    <lineage>
        <taxon>Eukaryota</taxon>
        <taxon>Metazoa</taxon>
        <taxon>Cnidaria</taxon>
        <taxon>Myxozoa</taxon>
        <taxon>Myxosporea</taxon>
        <taxon>Bivalvulida</taxon>
        <taxon>Platysporina</taxon>
        <taxon>Myxobolidae</taxon>
        <taxon>Thelohanellus</taxon>
    </lineage>
</organism>
<dbReference type="EMBL" id="JWZT01003996">
    <property type="protein sequence ID" value="KII65135.1"/>
    <property type="molecule type" value="Genomic_DNA"/>
</dbReference>
<keyword evidence="2" id="KW-1185">Reference proteome</keyword>
<name>A0A0C2MLC9_THEKT</name>
<sequence>MSLSFHLLVAYSSDDVTTFLNDLITEIDIRNDEFIVKASRHGVSSLDVKCKASSLQNEIEIGGCNVAVQTKKDKFIHKLYIGYTQKFKIYANYHFSDYDIKLNITPQGGQNFVLKISRLAIRFPKASTDCKLSGKDEPEISIDLNINESIIIVKLILMNTYGYAKICYHTTYWIQFV</sequence>
<dbReference type="Proteomes" id="UP000031668">
    <property type="component" value="Unassembled WGS sequence"/>
</dbReference>
<proteinExistence type="predicted"/>
<reference evidence="1 2" key="1">
    <citation type="journal article" date="2014" name="Genome Biol. Evol.">
        <title>The genome of the myxosporean Thelohanellus kitauei shows adaptations to nutrient acquisition within its fish host.</title>
        <authorList>
            <person name="Yang Y."/>
            <person name="Xiong J."/>
            <person name="Zhou Z."/>
            <person name="Huo F."/>
            <person name="Miao W."/>
            <person name="Ran C."/>
            <person name="Liu Y."/>
            <person name="Zhang J."/>
            <person name="Feng J."/>
            <person name="Wang M."/>
            <person name="Wang M."/>
            <person name="Wang L."/>
            <person name="Yao B."/>
        </authorList>
    </citation>
    <scope>NUCLEOTIDE SEQUENCE [LARGE SCALE GENOMIC DNA]</scope>
    <source>
        <strain evidence="1">Wuqing</strain>
    </source>
</reference>
<dbReference type="AlphaFoldDB" id="A0A0C2MLC9"/>
<accession>A0A0C2MLC9</accession>